<name>A0A4Y2W3Q2_ARAVE</name>
<feature type="region of interest" description="Disordered" evidence="1">
    <location>
        <begin position="1"/>
        <end position="23"/>
    </location>
</feature>
<dbReference type="Proteomes" id="UP000499080">
    <property type="component" value="Unassembled WGS sequence"/>
</dbReference>
<keyword evidence="3" id="KW-1185">Reference proteome</keyword>
<sequence>MKGAKAYMAQRQQPCWQPRHSAAAAGTSKAKYAQCAKVLRQLLCAADMLSHMALSWRRYSRKDPPAGTTPSAAAPPPRYGDTSTQKGRWPVPRINDPEKTMVQPSQRPLSCDVENSLSFK</sequence>
<reference evidence="2 3" key="1">
    <citation type="journal article" date="2019" name="Sci. Rep.">
        <title>Orb-weaving spider Araneus ventricosus genome elucidates the spidroin gene catalogue.</title>
        <authorList>
            <person name="Kono N."/>
            <person name="Nakamura H."/>
            <person name="Ohtoshi R."/>
            <person name="Moran D.A.P."/>
            <person name="Shinohara A."/>
            <person name="Yoshida Y."/>
            <person name="Fujiwara M."/>
            <person name="Mori M."/>
            <person name="Tomita M."/>
            <person name="Arakawa K."/>
        </authorList>
    </citation>
    <scope>NUCLEOTIDE SEQUENCE [LARGE SCALE GENOMIC DNA]</scope>
</reference>
<dbReference type="AlphaFoldDB" id="A0A4Y2W3Q2"/>
<evidence type="ECO:0000256" key="1">
    <source>
        <dbReference type="SAM" id="MobiDB-lite"/>
    </source>
</evidence>
<gene>
    <name evidence="2" type="ORF">AVEN_197683_1</name>
</gene>
<feature type="region of interest" description="Disordered" evidence="1">
    <location>
        <begin position="59"/>
        <end position="120"/>
    </location>
</feature>
<feature type="compositionally biased region" description="Polar residues" evidence="1">
    <location>
        <begin position="102"/>
        <end position="120"/>
    </location>
</feature>
<accession>A0A4Y2W3Q2</accession>
<comment type="caution">
    <text evidence="2">The sequence shown here is derived from an EMBL/GenBank/DDBJ whole genome shotgun (WGS) entry which is preliminary data.</text>
</comment>
<organism evidence="2 3">
    <name type="scientific">Araneus ventricosus</name>
    <name type="common">Orbweaver spider</name>
    <name type="synonym">Epeira ventricosa</name>
    <dbReference type="NCBI Taxonomy" id="182803"/>
    <lineage>
        <taxon>Eukaryota</taxon>
        <taxon>Metazoa</taxon>
        <taxon>Ecdysozoa</taxon>
        <taxon>Arthropoda</taxon>
        <taxon>Chelicerata</taxon>
        <taxon>Arachnida</taxon>
        <taxon>Araneae</taxon>
        <taxon>Araneomorphae</taxon>
        <taxon>Entelegynae</taxon>
        <taxon>Araneoidea</taxon>
        <taxon>Araneidae</taxon>
        <taxon>Araneus</taxon>
    </lineage>
</organism>
<protein>
    <submittedName>
        <fullName evidence="2">Uncharacterized protein</fullName>
    </submittedName>
</protein>
<dbReference type="EMBL" id="BGPR01053967">
    <property type="protein sequence ID" value="GBO30760.1"/>
    <property type="molecule type" value="Genomic_DNA"/>
</dbReference>
<proteinExistence type="predicted"/>
<evidence type="ECO:0000313" key="2">
    <source>
        <dbReference type="EMBL" id="GBO30760.1"/>
    </source>
</evidence>
<evidence type="ECO:0000313" key="3">
    <source>
        <dbReference type="Proteomes" id="UP000499080"/>
    </source>
</evidence>